<sequence length="77" mass="8844">MRLTSTYTKFVNEQIKHNRVNVISHDAAVRIDTKIAEAFNAAGEVSKKHQLASQQLLQTRLFKKFVNFCVNNARKIL</sequence>
<evidence type="ECO:0000313" key="1">
    <source>
        <dbReference type="EMBL" id="HIU91502.1"/>
    </source>
</evidence>
<dbReference type="EMBL" id="DVOD01000001">
    <property type="protein sequence ID" value="HIU91502.1"/>
    <property type="molecule type" value="Genomic_DNA"/>
</dbReference>
<dbReference type="Proteomes" id="UP000886748">
    <property type="component" value="Unassembled WGS sequence"/>
</dbReference>
<comment type="caution">
    <text evidence="1">The sequence shown here is derived from an EMBL/GenBank/DDBJ whole genome shotgun (WGS) entry which is preliminary data.</text>
</comment>
<accession>A0A9D1MXU4</accession>
<evidence type="ECO:0000313" key="2">
    <source>
        <dbReference type="Proteomes" id="UP000886748"/>
    </source>
</evidence>
<proteinExistence type="predicted"/>
<dbReference type="AlphaFoldDB" id="A0A9D1MXU4"/>
<reference evidence="1" key="1">
    <citation type="submission" date="2020-10" db="EMBL/GenBank/DDBJ databases">
        <authorList>
            <person name="Gilroy R."/>
        </authorList>
    </citation>
    <scope>NUCLEOTIDE SEQUENCE</scope>
    <source>
        <strain evidence="1">CHK154-7741</strain>
    </source>
</reference>
<organism evidence="1 2">
    <name type="scientific">Candidatus Limenecus avicola</name>
    <dbReference type="NCBI Taxonomy" id="2840847"/>
    <lineage>
        <taxon>Bacteria</taxon>
        <taxon>Bacillati</taxon>
        <taxon>Bacillota</taxon>
        <taxon>Clostridia</taxon>
        <taxon>Eubacteriales</taxon>
        <taxon>Clostridiaceae</taxon>
        <taxon>Clostridiaceae incertae sedis</taxon>
        <taxon>Candidatus Limenecus</taxon>
    </lineage>
</organism>
<gene>
    <name evidence="1" type="ORF">IAD26_00050</name>
</gene>
<protein>
    <submittedName>
        <fullName evidence="1">Uncharacterized protein</fullName>
    </submittedName>
</protein>
<name>A0A9D1MXU4_9CLOT</name>
<reference evidence="1" key="2">
    <citation type="journal article" date="2021" name="PeerJ">
        <title>Extensive microbial diversity within the chicken gut microbiome revealed by metagenomics and culture.</title>
        <authorList>
            <person name="Gilroy R."/>
            <person name="Ravi A."/>
            <person name="Getino M."/>
            <person name="Pursley I."/>
            <person name="Horton D.L."/>
            <person name="Alikhan N.F."/>
            <person name="Baker D."/>
            <person name="Gharbi K."/>
            <person name="Hall N."/>
            <person name="Watson M."/>
            <person name="Adriaenssens E.M."/>
            <person name="Foster-Nyarko E."/>
            <person name="Jarju S."/>
            <person name="Secka A."/>
            <person name="Antonio M."/>
            <person name="Oren A."/>
            <person name="Chaudhuri R.R."/>
            <person name="La Ragione R."/>
            <person name="Hildebrand F."/>
            <person name="Pallen M.J."/>
        </authorList>
    </citation>
    <scope>NUCLEOTIDE SEQUENCE</scope>
    <source>
        <strain evidence="1">CHK154-7741</strain>
    </source>
</reference>